<evidence type="ECO:0000313" key="3">
    <source>
        <dbReference type="EMBL" id="EFE90217.1"/>
    </source>
</evidence>
<keyword evidence="4" id="KW-1185">Reference proteome</keyword>
<dbReference type="NCBIfam" id="NF002224">
    <property type="entry name" value="PRK01119.1"/>
    <property type="match status" value="1"/>
</dbReference>
<dbReference type="Pfam" id="PF01906">
    <property type="entry name" value="YbjQ_1"/>
    <property type="match status" value="1"/>
</dbReference>
<dbReference type="SUPFAM" id="SSF117782">
    <property type="entry name" value="YbjQ-like"/>
    <property type="match status" value="1"/>
</dbReference>
<dbReference type="Gene3D" id="3.30.110.70">
    <property type="entry name" value="Hypothetical protein apc22750. Chain B"/>
    <property type="match status" value="1"/>
</dbReference>
<dbReference type="STRING" id="1685.RY69_1958"/>
<evidence type="ECO:0000256" key="1">
    <source>
        <dbReference type="ARBA" id="ARBA00010751"/>
    </source>
</evidence>
<dbReference type="HOGENOM" id="CLU_1431997_0_0_11"/>
<dbReference type="Proteomes" id="UP000003191">
    <property type="component" value="Unassembled WGS sequence"/>
</dbReference>
<dbReference type="PANTHER" id="PTHR34068">
    <property type="entry name" value="UPF0145 PROTEIN YBJQ"/>
    <property type="match status" value="1"/>
</dbReference>
<dbReference type="EMBL" id="ACCG02000002">
    <property type="protein sequence ID" value="EFE90217.1"/>
    <property type="molecule type" value="Genomic_DNA"/>
</dbReference>
<accession>D4BLN0</accession>
<evidence type="ECO:0000313" key="4">
    <source>
        <dbReference type="Proteomes" id="UP000003191"/>
    </source>
</evidence>
<organism evidence="3 4">
    <name type="scientific">Bifidobacterium breve DSM 20213 = JCM 1192</name>
    <dbReference type="NCBI Taxonomy" id="518634"/>
    <lineage>
        <taxon>Bacteria</taxon>
        <taxon>Bacillati</taxon>
        <taxon>Actinomycetota</taxon>
        <taxon>Actinomycetes</taxon>
        <taxon>Bifidobacteriales</taxon>
        <taxon>Bifidobacteriaceae</taxon>
        <taxon>Bifidobacterium</taxon>
    </lineage>
</organism>
<dbReference type="PATRIC" id="fig|518634.7.peg.144"/>
<dbReference type="AlphaFoldDB" id="D4BLN0"/>
<reference evidence="3 4" key="1">
    <citation type="submission" date="2010-02" db="EMBL/GenBank/DDBJ databases">
        <authorList>
            <person name="Weinstock G."/>
            <person name="Sodergren E."/>
            <person name="Clifton S."/>
            <person name="Fulton L."/>
            <person name="Fulton B."/>
            <person name="Courtney L."/>
            <person name="Fronick C."/>
            <person name="Harrison M."/>
            <person name="Strong C."/>
            <person name="Farmer C."/>
            <person name="Delahaunty K."/>
            <person name="Markovic C."/>
            <person name="Hall O."/>
            <person name="Minx P."/>
            <person name="Tomlinson C."/>
            <person name="Mitreva M."/>
            <person name="Nelson J."/>
            <person name="Hou S."/>
            <person name="Wollam A."/>
            <person name="Pepin K.H."/>
            <person name="Johnson M."/>
            <person name="Bhonagiri V."/>
            <person name="Zhang X."/>
            <person name="Suruliraj S."/>
            <person name="Warren W."/>
            <person name="Chinwalla A."/>
            <person name="Mardis E.R."/>
            <person name="Wilson R.K."/>
        </authorList>
    </citation>
    <scope>NUCLEOTIDE SEQUENCE [LARGE SCALE GENOMIC DNA]</scope>
    <source>
        <strain evidence="3 4">DSM 20213</strain>
    </source>
</reference>
<protein>
    <recommendedName>
        <fullName evidence="2">UPF0145 protein BIFBRE_02964</fullName>
    </recommendedName>
</protein>
<name>D4BLN0_BIFBR</name>
<sequence length="189" mass="20454">MNNQDTTLQDPQAIHDPRRFCNIDPDAFDYAIGRVENVGVDATDYCGEQEKQSVSEVRFGNGPTLGSDLSTQTSQRSLAMILVTTTPSVDGYTITNYQGIVFGEVISGVNMFKDIGAGLRNMFGGRSQGYEEELMRARNEAIAEMQQRAEAMGAHAVVGVDIDYEVLGTDNGMLMVTASGTAVQLARKA</sequence>
<dbReference type="PANTHER" id="PTHR34068:SF1">
    <property type="entry name" value="UPF0145 PROTEIN YBJQ"/>
    <property type="match status" value="1"/>
</dbReference>
<dbReference type="InterPro" id="IPR035439">
    <property type="entry name" value="UPF0145_dom_sf"/>
</dbReference>
<comment type="similarity">
    <text evidence="1 2">Belongs to the UPF0145 family.</text>
</comment>
<gene>
    <name evidence="3" type="ORF">BIFBRE_02964</name>
</gene>
<evidence type="ECO:0000256" key="2">
    <source>
        <dbReference type="HAMAP-Rule" id="MF_00338"/>
    </source>
</evidence>
<dbReference type="InterPro" id="IPR002765">
    <property type="entry name" value="UPF0145_YbjQ-like"/>
</dbReference>
<comment type="caution">
    <text evidence="3">The sequence shown here is derived from an EMBL/GenBank/DDBJ whole genome shotgun (WGS) entry which is preliminary data.</text>
</comment>
<dbReference type="HAMAP" id="MF_00338">
    <property type="entry name" value="UPF0145"/>
    <property type="match status" value="1"/>
</dbReference>
<proteinExistence type="inferred from homology"/>